<dbReference type="AlphaFoldDB" id="A0A4Y8WCX4"/>
<evidence type="ECO:0000259" key="5">
    <source>
        <dbReference type="Pfam" id="PF07238"/>
    </source>
</evidence>
<reference evidence="7 8" key="1">
    <citation type="submission" date="2019-01" db="EMBL/GenBank/DDBJ databases">
        <title>Vibrio BEI176 sp. nov, a marine bacterium isolated from China: eastern marignal seas.</title>
        <authorList>
            <person name="Li B."/>
        </authorList>
    </citation>
    <scope>NUCLEOTIDE SEQUENCE [LARGE SCALE GENOMIC DNA]</scope>
    <source>
        <strain evidence="7 8">BEI176</strain>
    </source>
</reference>
<dbReference type="InterPro" id="IPR012349">
    <property type="entry name" value="Split_barrel_FMN-bd"/>
</dbReference>
<keyword evidence="1" id="KW-0973">c-di-GMP</keyword>
<keyword evidence="7" id="KW-0969">Cilium</keyword>
<dbReference type="RefSeq" id="WP_134836818.1">
    <property type="nucleotide sequence ID" value="NZ_SATR01000035.1"/>
</dbReference>
<evidence type="ECO:0000256" key="1">
    <source>
        <dbReference type="ARBA" id="ARBA00022636"/>
    </source>
</evidence>
<feature type="compositionally biased region" description="Polar residues" evidence="4">
    <location>
        <begin position="13"/>
        <end position="23"/>
    </location>
</feature>
<feature type="domain" description="Type III secretion system flagellar brake protein YcgR PilZN" evidence="6">
    <location>
        <begin position="37"/>
        <end position="125"/>
    </location>
</feature>
<dbReference type="Proteomes" id="UP000297753">
    <property type="component" value="Unassembled WGS sequence"/>
</dbReference>
<dbReference type="Pfam" id="PF07238">
    <property type="entry name" value="PilZ"/>
    <property type="match status" value="1"/>
</dbReference>
<feature type="region of interest" description="Disordered" evidence="4">
    <location>
        <begin position="1"/>
        <end position="23"/>
    </location>
</feature>
<protein>
    <submittedName>
        <fullName evidence="7">Flagellar brake protein</fullName>
    </submittedName>
</protein>
<evidence type="ECO:0000313" key="7">
    <source>
        <dbReference type="EMBL" id="TFH90101.1"/>
    </source>
</evidence>
<evidence type="ECO:0000259" key="6">
    <source>
        <dbReference type="Pfam" id="PF12945"/>
    </source>
</evidence>
<dbReference type="EMBL" id="SATR01000035">
    <property type="protein sequence ID" value="TFH90101.1"/>
    <property type="molecule type" value="Genomic_DNA"/>
</dbReference>
<name>A0A4Y8WCX4_9VIBR</name>
<dbReference type="GO" id="GO:0035438">
    <property type="term" value="F:cyclic-di-GMP binding"/>
    <property type="evidence" value="ECO:0007669"/>
    <property type="project" value="InterPro"/>
</dbReference>
<evidence type="ECO:0000256" key="3">
    <source>
        <dbReference type="ARBA" id="ARBA00023143"/>
    </source>
</evidence>
<keyword evidence="7" id="KW-0282">Flagellum</keyword>
<gene>
    <name evidence="7" type="ORF">ELS82_18655</name>
</gene>
<sequence>MNTQAVAVKAQPARSSSNDRSVSTLNSTDALAMIEHGGELTLGISTPVGTTFRCKSSFIGSHSSNVILIELPKISEDDLSFFFQEGFWIAIRAISPRGEGAIVSFRSQIQHVLKSPVAMVALSVPQTMQVTQLRKEPRFDVNLAAKVVADSHKLECEIRDLSKGGCRFVTAPLSRPFQVGEEIALHVRLATSKDSHFEPLFGTVCNLQRSLHYARYGIAFNDHGKNNAKVLLGHLKFNGTKLTLK</sequence>
<accession>A0A4Y8WCX4</accession>
<keyword evidence="7" id="KW-0966">Cell projection</keyword>
<keyword evidence="8" id="KW-1185">Reference proteome</keyword>
<dbReference type="OrthoDB" id="5586887at2"/>
<evidence type="ECO:0000313" key="8">
    <source>
        <dbReference type="Proteomes" id="UP000297753"/>
    </source>
</evidence>
<dbReference type="Gene3D" id="2.40.10.220">
    <property type="entry name" value="predicted glycosyltransferase like domains"/>
    <property type="match status" value="1"/>
</dbReference>
<proteinExistence type="predicted"/>
<evidence type="ECO:0000256" key="4">
    <source>
        <dbReference type="SAM" id="MobiDB-lite"/>
    </source>
</evidence>
<dbReference type="InterPro" id="IPR009926">
    <property type="entry name" value="T3SS_YcgR_PilZN"/>
</dbReference>
<dbReference type="SUPFAM" id="SSF141371">
    <property type="entry name" value="PilZ domain-like"/>
    <property type="match status" value="2"/>
</dbReference>
<feature type="domain" description="PilZ" evidence="5">
    <location>
        <begin position="132"/>
        <end position="231"/>
    </location>
</feature>
<dbReference type="InterPro" id="IPR009875">
    <property type="entry name" value="PilZ_domain"/>
</dbReference>
<evidence type="ECO:0000256" key="2">
    <source>
        <dbReference type="ARBA" id="ARBA00022741"/>
    </source>
</evidence>
<dbReference type="Pfam" id="PF12945">
    <property type="entry name" value="PilZNR"/>
    <property type="match status" value="1"/>
</dbReference>
<dbReference type="Gene3D" id="2.30.110.10">
    <property type="entry name" value="Electron Transport, Fmn-binding Protein, Chain A"/>
    <property type="match status" value="1"/>
</dbReference>
<keyword evidence="2" id="KW-0547">Nucleotide-binding</keyword>
<comment type="caution">
    <text evidence="7">The sequence shown here is derived from an EMBL/GenBank/DDBJ whole genome shotgun (WGS) entry which is preliminary data.</text>
</comment>
<keyword evidence="3" id="KW-0975">Bacterial flagellum</keyword>
<organism evidence="7 8">
    <name type="scientific">Vibrio ouci</name>
    <dbReference type="NCBI Taxonomy" id="2499078"/>
    <lineage>
        <taxon>Bacteria</taxon>
        <taxon>Pseudomonadati</taxon>
        <taxon>Pseudomonadota</taxon>
        <taxon>Gammaproteobacteria</taxon>
        <taxon>Vibrionales</taxon>
        <taxon>Vibrionaceae</taxon>
        <taxon>Vibrio</taxon>
    </lineage>
</organism>